<name>A0A9E7JS44_9LILI</name>
<keyword evidence="1" id="KW-0472">Membrane</keyword>
<keyword evidence="1" id="KW-1133">Transmembrane helix</keyword>
<keyword evidence="1" id="KW-0812">Transmembrane</keyword>
<feature type="transmembrane region" description="Helical" evidence="1">
    <location>
        <begin position="12"/>
        <end position="37"/>
    </location>
</feature>
<keyword evidence="3" id="KW-1185">Reference proteome</keyword>
<reference evidence="2" key="1">
    <citation type="submission" date="2022-05" db="EMBL/GenBank/DDBJ databases">
        <title>The Musa troglodytarum L. genome provides insights into the mechanism of non-climacteric behaviour and enrichment of carotenoids.</title>
        <authorList>
            <person name="Wang J."/>
        </authorList>
    </citation>
    <scope>NUCLEOTIDE SEQUENCE</scope>
    <source>
        <tissue evidence="2">Leaf</tissue>
    </source>
</reference>
<gene>
    <name evidence="2" type="ORF">MUK42_33120</name>
</gene>
<sequence>MRSFRVYPCAICSVRFCWLLLLDSLSLSLSLSLYIYIYIYVNLFADLHKTMWIMGLFAPMWIKS</sequence>
<evidence type="ECO:0000256" key="1">
    <source>
        <dbReference type="SAM" id="Phobius"/>
    </source>
</evidence>
<dbReference type="EMBL" id="CP097505">
    <property type="protein sequence ID" value="URD91530.1"/>
    <property type="molecule type" value="Genomic_DNA"/>
</dbReference>
<evidence type="ECO:0000313" key="2">
    <source>
        <dbReference type="EMBL" id="URD91530.1"/>
    </source>
</evidence>
<organism evidence="2 3">
    <name type="scientific">Musa troglodytarum</name>
    <name type="common">fe'i banana</name>
    <dbReference type="NCBI Taxonomy" id="320322"/>
    <lineage>
        <taxon>Eukaryota</taxon>
        <taxon>Viridiplantae</taxon>
        <taxon>Streptophyta</taxon>
        <taxon>Embryophyta</taxon>
        <taxon>Tracheophyta</taxon>
        <taxon>Spermatophyta</taxon>
        <taxon>Magnoliopsida</taxon>
        <taxon>Liliopsida</taxon>
        <taxon>Zingiberales</taxon>
        <taxon>Musaceae</taxon>
        <taxon>Musa</taxon>
    </lineage>
</organism>
<dbReference type="AlphaFoldDB" id="A0A9E7JS44"/>
<protein>
    <submittedName>
        <fullName evidence="2">Uncharacterized protein</fullName>
    </submittedName>
</protein>
<dbReference type="Proteomes" id="UP001055439">
    <property type="component" value="Chromosome 3"/>
</dbReference>
<evidence type="ECO:0000313" key="3">
    <source>
        <dbReference type="Proteomes" id="UP001055439"/>
    </source>
</evidence>
<proteinExistence type="predicted"/>
<accession>A0A9E7JS44</accession>